<dbReference type="SUPFAM" id="SSF55729">
    <property type="entry name" value="Acyl-CoA N-acyltransferases (Nat)"/>
    <property type="match status" value="1"/>
</dbReference>
<accession>A0ABW6XQC8</accession>
<reference evidence="1 2" key="1">
    <citation type="submission" date="2024-10" db="EMBL/GenBank/DDBJ databases">
        <title>The Natural Products Discovery Center: Release of the First 8490 Sequenced Strains for Exploring Actinobacteria Biosynthetic Diversity.</title>
        <authorList>
            <person name="Kalkreuter E."/>
            <person name="Kautsar S.A."/>
            <person name="Yang D."/>
            <person name="Bader C.D."/>
            <person name="Teijaro C.N."/>
            <person name="Fluegel L."/>
            <person name="Davis C.M."/>
            <person name="Simpson J.R."/>
            <person name="Lauterbach L."/>
            <person name="Steele A.D."/>
            <person name="Gui C."/>
            <person name="Meng S."/>
            <person name="Li G."/>
            <person name="Viehrig K."/>
            <person name="Ye F."/>
            <person name="Su P."/>
            <person name="Kiefer A.F."/>
            <person name="Nichols A."/>
            <person name="Cepeda A.J."/>
            <person name="Yan W."/>
            <person name="Fan B."/>
            <person name="Jiang Y."/>
            <person name="Adhikari A."/>
            <person name="Zheng C.-J."/>
            <person name="Schuster L."/>
            <person name="Cowan T.M."/>
            <person name="Smanski M.J."/>
            <person name="Chevrette M.G."/>
            <person name="De Carvalho L.P.S."/>
            <person name="Shen B."/>
        </authorList>
    </citation>
    <scope>NUCLEOTIDE SEQUENCE [LARGE SCALE GENOMIC DNA]</scope>
    <source>
        <strain evidence="1 2">NPDC012605</strain>
    </source>
</reference>
<proteinExistence type="predicted"/>
<comment type="caution">
    <text evidence="1">The sequence shown here is derived from an EMBL/GenBank/DDBJ whole genome shotgun (WGS) entry which is preliminary data.</text>
</comment>
<gene>
    <name evidence="1" type="ORF">ACFY8C_14805</name>
</gene>
<name>A0ABW6XQC8_9ACTN</name>
<evidence type="ECO:0000313" key="2">
    <source>
        <dbReference type="Proteomes" id="UP001602370"/>
    </source>
</evidence>
<organism evidence="1 2">
    <name type="scientific">Streptomyces flavochromogenes</name>
    <dbReference type="NCBI Taxonomy" id="68199"/>
    <lineage>
        <taxon>Bacteria</taxon>
        <taxon>Bacillati</taxon>
        <taxon>Actinomycetota</taxon>
        <taxon>Actinomycetes</taxon>
        <taxon>Kitasatosporales</taxon>
        <taxon>Streptomycetaceae</taxon>
        <taxon>Streptomyces</taxon>
    </lineage>
</organism>
<evidence type="ECO:0008006" key="3">
    <source>
        <dbReference type="Google" id="ProtNLM"/>
    </source>
</evidence>
<sequence length="206" mass="22922">MDGRAGTSLEFIPVLAENEEKLLDGVLAAPFSYVSTEGPVWRTAAMRRRIVEDDHRSHLLVRRDERVIGAVSWSAGQTPGYHRLVLTSCSDGDWTPGTADEAIRAALSALLRAAEVKRVELLVATYNEVLLEYLTEYSGFIVEGVLRDRFFIDGEFWPGIICRADVTEFAQRGERLPESRAALLTSLRKKTLEDLKAAHDGTSWSA</sequence>
<dbReference type="Gene3D" id="3.40.630.30">
    <property type="match status" value="1"/>
</dbReference>
<dbReference type="EMBL" id="JBIBDZ010000003">
    <property type="protein sequence ID" value="MFF5919609.1"/>
    <property type="molecule type" value="Genomic_DNA"/>
</dbReference>
<dbReference type="Proteomes" id="UP001602370">
    <property type="component" value="Unassembled WGS sequence"/>
</dbReference>
<protein>
    <recommendedName>
        <fullName evidence="3">N-acetyltransferase domain-containing protein</fullName>
    </recommendedName>
</protein>
<dbReference type="InterPro" id="IPR016181">
    <property type="entry name" value="Acyl_CoA_acyltransferase"/>
</dbReference>
<evidence type="ECO:0000313" key="1">
    <source>
        <dbReference type="EMBL" id="MFF5919609.1"/>
    </source>
</evidence>
<keyword evidence="2" id="KW-1185">Reference proteome</keyword>
<dbReference type="RefSeq" id="WP_388307306.1">
    <property type="nucleotide sequence ID" value="NZ_JBIBDZ010000003.1"/>
</dbReference>